<evidence type="ECO:0000313" key="2">
    <source>
        <dbReference type="EMBL" id="GAA3733743.1"/>
    </source>
</evidence>
<dbReference type="SUPFAM" id="SSF54427">
    <property type="entry name" value="NTF2-like"/>
    <property type="match status" value="1"/>
</dbReference>
<reference evidence="3" key="1">
    <citation type="journal article" date="2019" name="Int. J. Syst. Evol. Microbiol.">
        <title>The Global Catalogue of Microorganisms (GCM) 10K type strain sequencing project: providing services to taxonomists for standard genome sequencing and annotation.</title>
        <authorList>
            <consortium name="The Broad Institute Genomics Platform"/>
            <consortium name="The Broad Institute Genome Sequencing Center for Infectious Disease"/>
            <person name="Wu L."/>
            <person name="Ma J."/>
        </authorList>
    </citation>
    <scope>NUCLEOTIDE SEQUENCE [LARGE SCALE GENOMIC DNA]</scope>
    <source>
        <strain evidence="3">JCM 17137</strain>
    </source>
</reference>
<evidence type="ECO:0000259" key="1">
    <source>
        <dbReference type="Pfam" id="PF13577"/>
    </source>
</evidence>
<dbReference type="Proteomes" id="UP001500908">
    <property type="component" value="Unassembled WGS sequence"/>
</dbReference>
<protein>
    <recommendedName>
        <fullName evidence="1">SnoaL-like domain-containing protein</fullName>
    </recommendedName>
</protein>
<proteinExistence type="predicted"/>
<dbReference type="RefSeq" id="WP_344968288.1">
    <property type="nucleotide sequence ID" value="NZ_BAABDD010000004.1"/>
</dbReference>
<dbReference type="InterPro" id="IPR032710">
    <property type="entry name" value="NTF2-like_dom_sf"/>
</dbReference>
<feature type="domain" description="SnoaL-like" evidence="1">
    <location>
        <begin position="15"/>
        <end position="138"/>
    </location>
</feature>
<dbReference type="EMBL" id="BAABDD010000004">
    <property type="protein sequence ID" value="GAA3733743.1"/>
    <property type="molecule type" value="Genomic_DNA"/>
</dbReference>
<sequence>MTSTTSHETSHERVQRLADRADLIDLLTRQGRWLDEKRFDESRTIFTEDVIGDFPSGQLHGVDQLTERARRNHAEFDRTQHLTTNHLIDLAGDHATVTAQLVAVFTRHATTAAPEFALGEQYRFEAVRTPQGWRFSRLQMRLHWRVDTATPEPDT</sequence>
<organism evidence="2 3">
    <name type="scientific">Salinactinospora qingdaonensis</name>
    <dbReference type="NCBI Taxonomy" id="702744"/>
    <lineage>
        <taxon>Bacteria</taxon>
        <taxon>Bacillati</taxon>
        <taxon>Actinomycetota</taxon>
        <taxon>Actinomycetes</taxon>
        <taxon>Streptosporangiales</taxon>
        <taxon>Nocardiopsidaceae</taxon>
        <taxon>Salinactinospora</taxon>
    </lineage>
</organism>
<name>A0ABP7F8L8_9ACTN</name>
<dbReference type="InterPro" id="IPR037401">
    <property type="entry name" value="SnoaL-like"/>
</dbReference>
<keyword evidence="3" id="KW-1185">Reference proteome</keyword>
<dbReference type="Pfam" id="PF13577">
    <property type="entry name" value="SnoaL_4"/>
    <property type="match status" value="1"/>
</dbReference>
<comment type="caution">
    <text evidence="2">The sequence shown here is derived from an EMBL/GenBank/DDBJ whole genome shotgun (WGS) entry which is preliminary data.</text>
</comment>
<evidence type="ECO:0000313" key="3">
    <source>
        <dbReference type="Proteomes" id="UP001500908"/>
    </source>
</evidence>
<accession>A0ABP7F8L8</accession>
<gene>
    <name evidence="2" type="ORF">GCM10022402_12670</name>
</gene>
<dbReference type="Gene3D" id="3.10.450.50">
    <property type="match status" value="1"/>
</dbReference>